<organism evidence="2 3">
    <name type="scientific">Desmophyllum pertusum</name>
    <dbReference type="NCBI Taxonomy" id="174260"/>
    <lineage>
        <taxon>Eukaryota</taxon>
        <taxon>Metazoa</taxon>
        <taxon>Cnidaria</taxon>
        <taxon>Anthozoa</taxon>
        <taxon>Hexacorallia</taxon>
        <taxon>Scleractinia</taxon>
        <taxon>Caryophylliina</taxon>
        <taxon>Caryophylliidae</taxon>
        <taxon>Desmophyllum</taxon>
    </lineage>
</organism>
<evidence type="ECO:0000259" key="1">
    <source>
        <dbReference type="Pfam" id="PF08473"/>
    </source>
</evidence>
<reference evidence="2" key="1">
    <citation type="submission" date="2023-01" db="EMBL/GenBank/DDBJ databases">
        <title>Genome assembly of the deep-sea coral Lophelia pertusa.</title>
        <authorList>
            <person name="Herrera S."/>
            <person name="Cordes E."/>
        </authorList>
    </citation>
    <scope>NUCLEOTIDE SEQUENCE</scope>
    <source>
        <strain evidence="2">USNM1676648</strain>
        <tissue evidence="2">Polyp</tissue>
    </source>
</reference>
<proteinExistence type="predicted"/>
<feature type="domain" description="Voltage-dependent calcium channel alpha-2/delta subunit conserved region" evidence="1">
    <location>
        <begin position="44"/>
        <end position="142"/>
    </location>
</feature>
<gene>
    <name evidence="2" type="primary">CACNA2D4_2</name>
    <name evidence="2" type="ORF">OS493_033579</name>
</gene>
<sequence length="145" mass="16294">MEGIKELFVRTFWGLTRSHSVSQDKFGSTSQGNFFGRVLGSQTPNTSIIYTTPYLAAKSDLNTSSVFAYKRIFGNQRPVAVLGYEMDMESFVTDQLVKNTQCLTNGPECDISCDRSGKNSHEGLYCYLLDENGFVVAGNEEKFRW</sequence>
<comment type="caution">
    <text evidence="2">The sequence shown here is derived from an EMBL/GenBank/DDBJ whole genome shotgun (WGS) entry which is preliminary data.</text>
</comment>
<name>A0A9W9YVJ8_9CNID</name>
<dbReference type="AlphaFoldDB" id="A0A9W9YVJ8"/>
<dbReference type="Proteomes" id="UP001163046">
    <property type="component" value="Unassembled WGS sequence"/>
</dbReference>
<keyword evidence="3" id="KW-1185">Reference proteome</keyword>
<accession>A0A9W9YVJ8</accession>
<evidence type="ECO:0000313" key="3">
    <source>
        <dbReference type="Proteomes" id="UP001163046"/>
    </source>
</evidence>
<dbReference type="EMBL" id="MU826870">
    <property type="protein sequence ID" value="KAJ7370233.1"/>
    <property type="molecule type" value="Genomic_DNA"/>
</dbReference>
<dbReference type="InterPro" id="IPR013680">
    <property type="entry name" value="VDCC_a2/dsu"/>
</dbReference>
<dbReference type="OrthoDB" id="5982285at2759"/>
<evidence type="ECO:0000313" key="2">
    <source>
        <dbReference type="EMBL" id="KAJ7370233.1"/>
    </source>
</evidence>
<protein>
    <submittedName>
        <fullName evidence="2">Voltage-dependent calcium channel subunit alpha-2/delta-4</fullName>
    </submittedName>
</protein>
<dbReference type="Pfam" id="PF08473">
    <property type="entry name" value="VGCC_alpha2"/>
    <property type="match status" value="1"/>
</dbReference>